<dbReference type="InterPro" id="IPR002809">
    <property type="entry name" value="EMC3/TMCO1"/>
</dbReference>
<evidence type="ECO:0000256" key="1">
    <source>
        <dbReference type="ARBA" id="ARBA00004141"/>
    </source>
</evidence>
<gene>
    <name evidence="7" type="ORF">ADEAN_000155700</name>
</gene>
<dbReference type="PANTHER" id="PTHR13116">
    <property type="entry name" value="ER MEMBRANE PROTEIN COMPLEX SUBUNIT 3"/>
    <property type="match status" value="1"/>
</dbReference>
<keyword evidence="6" id="KW-0472">Membrane</keyword>
<comment type="similarity">
    <text evidence="2">Belongs to the EMC3 family.</text>
</comment>
<evidence type="ECO:0000313" key="7">
    <source>
        <dbReference type="EMBL" id="CAD2214113.1"/>
    </source>
</evidence>
<evidence type="ECO:0000256" key="6">
    <source>
        <dbReference type="ARBA" id="ARBA00023136"/>
    </source>
</evidence>
<dbReference type="GO" id="GO:0072546">
    <property type="term" value="C:EMC complex"/>
    <property type="evidence" value="ECO:0007669"/>
    <property type="project" value="TreeGrafter"/>
</dbReference>
<keyword evidence="8" id="KW-1185">Reference proteome</keyword>
<evidence type="ECO:0000256" key="5">
    <source>
        <dbReference type="ARBA" id="ARBA00022989"/>
    </source>
</evidence>
<organism evidence="7 8">
    <name type="scientific">Angomonas deanei</name>
    <dbReference type="NCBI Taxonomy" id="59799"/>
    <lineage>
        <taxon>Eukaryota</taxon>
        <taxon>Discoba</taxon>
        <taxon>Euglenozoa</taxon>
        <taxon>Kinetoplastea</taxon>
        <taxon>Metakinetoplastina</taxon>
        <taxon>Trypanosomatida</taxon>
        <taxon>Trypanosomatidae</taxon>
        <taxon>Strigomonadinae</taxon>
        <taxon>Angomonas</taxon>
    </lineage>
</organism>
<dbReference type="Pfam" id="PF01956">
    <property type="entry name" value="EMC3_TMCO1"/>
    <property type="match status" value="1"/>
</dbReference>
<keyword evidence="5" id="KW-1133">Transmembrane helix</keyword>
<dbReference type="PANTHER" id="PTHR13116:SF5">
    <property type="entry name" value="ER MEMBRANE PROTEIN COMPLEX SUBUNIT 3"/>
    <property type="match status" value="1"/>
</dbReference>
<comment type="subcellular location">
    <subcellularLocation>
        <location evidence="1">Membrane</location>
        <topology evidence="1">Multi-pass membrane protein</topology>
    </subcellularLocation>
</comment>
<dbReference type="AlphaFoldDB" id="A0A7G2C5S2"/>
<evidence type="ECO:0000256" key="4">
    <source>
        <dbReference type="ARBA" id="ARBA00022692"/>
    </source>
</evidence>
<reference evidence="7 8" key="1">
    <citation type="submission" date="2020-08" db="EMBL/GenBank/DDBJ databases">
        <authorList>
            <person name="Newling K."/>
            <person name="Davey J."/>
            <person name="Forrester S."/>
        </authorList>
    </citation>
    <scope>NUCLEOTIDE SEQUENCE [LARGE SCALE GENOMIC DNA]</scope>
    <source>
        <strain evidence="8">Crithidia deanei Carvalho (ATCC PRA-265)</strain>
    </source>
</reference>
<dbReference type="GO" id="GO:0034975">
    <property type="term" value="P:protein folding in endoplasmic reticulum"/>
    <property type="evidence" value="ECO:0007669"/>
    <property type="project" value="TreeGrafter"/>
</dbReference>
<dbReference type="InterPro" id="IPR008568">
    <property type="entry name" value="EMC3"/>
</dbReference>
<name>A0A7G2C5S2_9TRYP</name>
<protein>
    <recommendedName>
        <fullName evidence="3">ER membrane protein complex subunit 3</fullName>
    </recommendedName>
</protein>
<dbReference type="SMART" id="SM01415">
    <property type="entry name" value="DUF106"/>
    <property type="match status" value="1"/>
</dbReference>
<evidence type="ECO:0000313" key="8">
    <source>
        <dbReference type="Proteomes" id="UP000515908"/>
    </source>
</evidence>
<dbReference type="OrthoDB" id="6745403at2759"/>
<dbReference type="Proteomes" id="UP000515908">
    <property type="component" value="Chromosome 03"/>
</dbReference>
<sequence length="176" mass="19888">MMLNKSLKREVPPLNPMEMMNDPNVMMGMMKQQLLNMGPNIGMMMLVTYFFSGFVVAKIPFSLSPRFKGLTQSGMDIDDLDCSYITSLSMFLLMMSGCQGVLQLILGEDATVTDQSSMMMQQMQATNQPVDYGKVFKQMTEELNLIKGGHKWGYSTAPESLLKEWKSKKRGRKAIK</sequence>
<evidence type="ECO:0000256" key="3">
    <source>
        <dbReference type="ARBA" id="ARBA00020822"/>
    </source>
</evidence>
<evidence type="ECO:0000256" key="2">
    <source>
        <dbReference type="ARBA" id="ARBA00005376"/>
    </source>
</evidence>
<dbReference type="VEuPathDB" id="TriTrypDB:ADEAN_000155700"/>
<proteinExistence type="inferred from homology"/>
<accession>A0A7G2C5S2</accession>
<keyword evidence="4" id="KW-0812">Transmembrane</keyword>
<dbReference type="EMBL" id="LR877147">
    <property type="protein sequence ID" value="CAD2214113.1"/>
    <property type="molecule type" value="Genomic_DNA"/>
</dbReference>